<gene>
    <name evidence="10" type="ORF">CYNAS_LOCUS19255</name>
</gene>
<evidence type="ECO:0000256" key="4">
    <source>
        <dbReference type="ARBA" id="ARBA00022741"/>
    </source>
</evidence>
<dbReference type="SUPFAM" id="SSF52540">
    <property type="entry name" value="P-loop containing nucleoside triphosphate hydrolases"/>
    <property type="match status" value="1"/>
</dbReference>
<dbReference type="GO" id="GO:0005525">
    <property type="term" value="F:GTP binding"/>
    <property type="evidence" value="ECO:0007669"/>
    <property type="project" value="UniProtKB-KW"/>
</dbReference>
<reference evidence="10" key="1">
    <citation type="submission" date="2023-07" db="EMBL/GenBank/DDBJ databases">
        <authorList>
            <consortium name="CYATHOMIX"/>
        </authorList>
    </citation>
    <scope>NUCLEOTIDE SEQUENCE</scope>
    <source>
        <strain evidence="10">N/A</strain>
    </source>
</reference>
<keyword evidence="2" id="KW-1003">Cell membrane</keyword>
<dbReference type="InterPro" id="IPR020849">
    <property type="entry name" value="Small_GTPase_Ras-type"/>
</dbReference>
<comment type="caution">
    <text evidence="10">The sequence shown here is derived from an EMBL/GenBank/DDBJ whole genome shotgun (WGS) entry which is preliminary data.</text>
</comment>
<dbReference type="GO" id="GO:0007165">
    <property type="term" value="P:signal transduction"/>
    <property type="evidence" value="ECO:0007669"/>
    <property type="project" value="InterPro"/>
</dbReference>
<dbReference type="SMART" id="SM00175">
    <property type="entry name" value="RAB"/>
    <property type="match status" value="1"/>
</dbReference>
<protein>
    <recommendedName>
        <fullName evidence="12">GTP-binding protein Di-Ras2</fullName>
    </recommendedName>
</protein>
<dbReference type="Gene3D" id="3.40.50.300">
    <property type="entry name" value="P-loop containing nucleotide triphosphate hydrolases"/>
    <property type="match status" value="1"/>
</dbReference>
<organism evidence="10 11">
    <name type="scientific">Cylicocyclus nassatus</name>
    <name type="common">Nematode worm</name>
    <dbReference type="NCBI Taxonomy" id="53992"/>
    <lineage>
        <taxon>Eukaryota</taxon>
        <taxon>Metazoa</taxon>
        <taxon>Ecdysozoa</taxon>
        <taxon>Nematoda</taxon>
        <taxon>Chromadorea</taxon>
        <taxon>Rhabditida</taxon>
        <taxon>Rhabditina</taxon>
        <taxon>Rhabditomorpha</taxon>
        <taxon>Strongyloidea</taxon>
        <taxon>Strongylidae</taxon>
        <taxon>Cylicocyclus</taxon>
    </lineage>
</organism>
<evidence type="ECO:0000256" key="2">
    <source>
        <dbReference type="ARBA" id="ARBA00022475"/>
    </source>
</evidence>
<evidence type="ECO:0000256" key="9">
    <source>
        <dbReference type="ARBA" id="ARBA00061515"/>
    </source>
</evidence>
<dbReference type="PRINTS" id="PR00449">
    <property type="entry name" value="RASTRNSFRMNG"/>
</dbReference>
<dbReference type="GO" id="GO:0005886">
    <property type="term" value="C:plasma membrane"/>
    <property type="evidence" value="ECO:0007669"/>
    <property type="project" value="UniProtKB-SubCell"/>
</dbReference>
<comment type="similarity">
    <text evidence="9">Belongs to the small GTPase superfamily. Di-Ras family.</text>
</comment>
<evidence type="ECO:0000256" key="7">
    <source>
        <dbReference type="ARBA" id="ARBA00023288"/>
    </source>
</evidence>
<dbReference type="InterPro" id="IPR005225">
    <property type="entry name" value="Small_GTP-bd"/>
</dbReference>
<dbReference type="PROSITE" id="PS51421">
    <property type="entry name" value="RAS"/>
    <property type="match status" value="1"/>
</dbReference>
<dbReference type="PANTHER" id="PTHR24070">
    <property type="entry name" value="RAS, DI-RAS, AND RHEB FAMILY MEMBERS OF SMALL GTPASE SUPERFAMILY"/>
    <property type="match status" value="1"/>
</dbReference>
<dbReference type="NCBIfam" id="TIGR00231">
    <property type="entry name" value="small_GTP"/>
    <property type="match status" value="1"/>
</dbReference>
<name>A0AA36HBQ4_CYLNA</name>
<dbReference type="FunFam" id="3.40.50.300:FF:000303">
    <property type="entry name" value="GTP-binding protein Di-Ras2"/>
    <property type="match status" value="1"/>
</dbReference>
<evidence type="ECO:0000256" key="1">
    <source>
        <dbReference type="ARBA" id="ARBA00004342"/>
    </source>
</evidence>
<keyword evidence="3" id="KW-0488">Methylation</keyword>
<dbReference type="GO" id="GO:0003924">
    <property type="term" value="F:GTPase activity"/>
    <property type="evidence" value="ECO:0007669"/>
    <property type="project" value="InterPro"/>
</dbReference>
<keyword evidence="5" id="KW-0342">GTP-binding</keyword>
<keyword evidence="7" id="KW-0449">Lipoprotein</keyword>
<sequence>MCAGVRREENLLSSHPNPIQFNLFRGDVVYSFSYARQHRRRCRRGVITYKRLYVVFFQANQAVSIEETANTSGSGARVAEATSSDYRVAVFGAGGVGKSSIVQRFVKGTFSDNYVPTIEDTYRQVISCNQKNVCTLQITDTTGSHQFPAMQRLSISKGHAFILIYSVTSKQSLEELAPIVKTLMEVKGSSLAETPIMLVGNKSDDASRREVATETGSKLAAKWGTGFIETSAKNNDNITELFQQLLALEKKRNLALTMDDPEGKGAKRKGCLIM</sequence>
<dbReference type="InterPro" id="IPR001806">
    <property type="entry name" value="Small_GTPase"/>
</dbReference>
<accession>A0AA36HBQ4</accession>
<evidence type="ECO:0000256" key="3">
    <source>
        <dbReference type="ARBA" id="ARBA00022481"/>
    </source>
</evidence>
<evidence type="ECO:0000256" key="5">
    <source>
        <dbReference type="ARBA" id="ARBA00023134"/>
    </source>
</evidence>
<proteinExistence type="inferred from homology"/>
<dbReference type="InterPro" id="IPR027417">
    <property type="entry name" value="P-loop_NTPase"/>
</dbReference>
<keyword evidence="4" id="KW-0547">Nucleotide-binding</keyword>
<dbReference type="AlphaFoldDB" id="A0AA36HBQ4"/>
<evidence type="ECO:0000256" key="6">
    <source>
        <dbReference type="ARBA" id="ARBA00023136"/>
    </source>
</evidence>
<dbReference type="SMART" id="SM00173">
    <property type="entry name" value="RAS"/>
    <property type="match status" value="1"/>
</dbReference>
<dbReference type="Pfam" id="PF00071">
    <property type="entry name" value="Ras"/>
    <property type="match status" value="1"/>
</dbReference>
<evidence type="ECO:0000313" key="10">
    <source>
        <dbReference type="EMBL" id="CAJ0607272.1"/>
    </source>
</evidence>
<dbReference type="SMART" id="SM00174">
    <property type="entry name" value="RHO"/>
    <property type="match status" value="1"/>
</dbReference>
<keyword evidence="6" id="KW-0472">Membrane</keyword>
<dbReference type="PROSITE" id="PS51420">
    <property type="entry name" value="RHO"/>
    <property type="match status" value="1"/>
</dbReference>
<evidence type="ECO:0008006" key="12">
    <source>
        <dbReference type="Google" id="ProtNLM"/>
    </source>
</evidence>
<dbReference type="EMBL" id="CATQJL010000316">
    <property type="protein sequence ID" value="CAJ0607272.1"/>
    <property type="molecule type" value="Genomic_DNA"/>
</dbReference>
<dbReference type="PROSITE" id="PS51419">
    <property type="entry name" value="RAB"/>
    <property type="match status" value="1"/>
</dbReference>
<evidence type="ECO:0000256" key="8">
    <source>
        <dbReference type="ARBA" id="ARBA00023289"/>
    </source>
</evidence>
<comment type="subcellular location">
    <subcellularLocation>
        <location evidence="1">Cell membrane</location>
        <topology evidence="1">Lipid-anchor</topology>
        <orientation evidence="1">Cytoplasmic side</orientation>
    </subcellularLocation>
</comment>
<keyword evidence="11" id="KW-1185">Reference proteome</keyword>
<dbReference type="Proteomes" id="UP001176961">
    <property type="component" value="Unassembled WGS sequence"/>
</dbReference>
<keyword evidence="8" id="KW-0636">Prenylation</keyword>
<evidence type="ECO:0000313" key="11">
    <source>
        <dbReference type="Proteomes" id="UP001176961"/>
    </source>
</evidence>